<feature type="non-terminal residue" evidence="1">
    <location>
        <position position="1"/>
    </location>
</feature>
<organism evidence="1 2">
    <name type="scientific">Castanea mollissima</name>
    <name type="common">Chinese chestnut</name>
    <dbReference type="NCBI Taxonomy" id="60419"/>
    <lineage>
        <taxon>Eukaryota</taxon>
        <taxon>Viridiplantae</taxon>
        <taxon>Streptophyta</taxon>
        <taxon>Embryophyta</taxon>
        <taxon>Tracheophyta</taxon>
        <taxon>Spermatophyta</taxon>
        <taxon>Magnoliopsida</taxon>
        <taxon>eudicotyledons</taxon>
        <taxon>Gunneridae</taxon>
        <taxon>Pentapetalae</taxon>
        <taxon>rosids</taxon>
        <taxon>fabids</taxon>
        <taxon>Fagales</taxon>
        <taxon>Fagaceae</taxon>
        <taxon>Castanea</taxon>
    </lineage>
</organism>
<dbReference type="Proteomes" id="UP000737018">
    <property type="component" value="Unassembled WGS sequence"/>
</dbReference>
<name>A0A8J4QG60_9ROSI</name>
<gene>
    <name evidence="1" type="ORF">CMV_025350</name>
</gene>
<comment type="caution">
    <text evidence="1">The sequence shown here is derived from an EMBL/GenBank/DDBJ whole genome shotgun (WGS) entry which is preliminary data.</text>
</comment>
<dbReference type="AlphaFoldDB" id="A0A8J4QG60"/>
<protein>
    <submittedName>
        <fullName evidence="1">Uncharacterized protein</fullName>
    </submittedName>
</protein>
<sequence length="22" mass="2699">MYKGYLMHTPRFLKSQRCLPTK</sequence>
<evidence type="ECO:0000313" key="1">
    <source>
        <dbReference type="EMBL" id="KAF3948677.1"/>
    </source>
</evidence>
<reference evidence="1" key="1">
    <citation type="submission" date="2020-03" db="EMBL/GenBank/DDBJ databases">
        <title>Castanea mollissima Vanexum genome sequencing.</title>
        <authorList>
            <person name="Staton M."/>
        </authorList>
    </citation>
    <scope>NUCLEOTIDE SEQUENCE</scope>
    <source>
        <tissue evidence="1">Leaf</tissue>
    </source>
</reference>
<evidence type="ECO:0000313" key="2">
    <source>
        <dbReference type="Proteomes" id="UP000737018"/>
    </source>
</evidence>
<proteinExistence type="predicted"/>
<dbReference type="EMBL" id="JRKL02006616">
    <property type="protein sequence ID" value="KAF3948677.1"/>
    <property type="molecule type" value="Genomic_DNA"/>
</dbReference>
<keyword evidence="2" id="KW-1185">Reference proteome</keyword>
<accession>A0A8J4QG60</accession>